<evidence type="ECO:0000256" key="2">
    <source>
        <dbReference type="SAM" id="Phobius"/>
    </source>
</evidence>
<name>A0ABQ3GGE7_9MICC</name>
<organism evidence="3 4">
    <name type="scientific">Zhihengliuella salsuginis</name>
    <dbReference type="NCBI Taxonomy" id="578222"/>
    <lineage>
        <taxon>Bacteria</taxon>
        <taxon>Bacillati</taxon>
        <taxon>Actinomycetota</taxon>
        <taxon>Actinomycetes</taxon>
        <taxon>Micrococcales</taxon>
        <taxon>Micrococcaceae</taxon>
        <taxon>Zhihengliuella</taxon>
    </lineage>
</organism>
<feature type="transmembrane region" description="Helical" evidence="2">
    <location>
        <begin position="44"/>
        <end position="71"/>
    </location>
</feature>
<protein>
    <recommendedName>
        <fullName evidence="5">DUF805 domain-containing protein</fullName>
    </recommendedName>
</protein>
<comment type="caution">
    <text evidence="3">The sequence shown here is derived from an EMBL/GenBank/DDBJ whole genome shotgun (WGS) entry which is preliminary data.</text>
</comment>
<keyword evidence="2" id="KW-0812">Transmembrane</keyword>
<keyword evidence="2" id="KW-0472">Membrane</keyword>
<feature type="compositionally biased region" description="Pro residues" evidence="1">
    <location>
        <begin position="189"/>
        <end position="200"/>
    </location>
</feature>
<accession>A0ABQ3GGE7</accession>
<dbReference type="Pfam" id="PF05656">
    <property type="entry name" value="DUF805"/>
    <property type="match status" value="1"/>
</dbReference>
<keyword evidence="4" id="KW-1185">Reference proteome</keyword>
<dbReference type="Proteomes" id="UP000642819">
    <property type="component" value="Unassembled WGS sequence"/>
</dbReference>
<evidence type="ECO:0000256" key="1">
    <source>
        <dbReference type="SAM" id="MobiDB-lite"/>
    </source>
</evidence>
<dbReference type="PANTHER" id="PTHR34980">
    <property type="entry name" value="INNER MEMBRANE PROTEIN-RELATED-RELATED"/>
    <property type="match status" value="1"/>
</dbReference>
<reference evidence="4" key="1">
    <citation type="journal article" date="2019" name="Int. J. Syst. Evol. Microbiol.">
        <title>The Global Catalogue of Microorganisms (GCM) 10K type strain sequencing project: providing services to taxonomists for standard genome sequencing and annotation.</title>
        <authorList>
            <consortium name="The Broad Institute Genomics Platform"/>
            <consortium name="The Broad Institute Genome Sequencing Center for Infectious Disease"/>
            <person name="Wu L."/>
            <person name="Ma J."/>
        </authorList>
    </citation>
    <scope>NUCLEOTIDE SEQUENCE [LARGE SCALE GENOMIC DNA]</scope>
    <source>
        <strain evidence="4">KCTC 19466</strain>
    </source>
</reference>
<proteinExistence type="predicted"/>
<feature type="region of interest" description="Disordered" evidence="1">
    <location>
        <begin position="178"/>
        <end position="225"/>
    </location>
</feature>
<dbReference type="PANTHER" id="PTHR34980:SF2">
    <property type="entry name" value="INNER MEMBRANE PROTEIN YHAH-RELATED"/>
    <property type="match status" value="1"/>
</dbReference>
<evidence type="ECO:0008006" key="5">
    <source>
        <dbReference type="Google" id="ProtNLM"/>
    </source>
</evidence>
<keyword evidence="2" id="KW-1133">Transmembrane helix</keyword>
<evidence type="ECO:0000313" key="4">
    <source>
        <dbReference type="Proteomes" id="UP000642819"/>
    </source>
</evidence>
<feature type="transmembrane region" description="Helical" evidence="2">
    <location>
        <begin position="128"/>
        <end position="149"/>
    </location>
</feature>
<feature type="transmembrane region" description="Helical" evidence="2">
    <location>
        <begin position="91"/>
        <end position="116"/>
    </location>
</feature>
<dbReference type="EMBL" id="BMXK01000005">
    <property type="protein sequence ID" value="GHD05203.1"/>
    <property type="molecule type" value="Genomic_DNA"/>
</dbReference>
<dbReference type="RefSeq" id="WP_189349400.1">
    <property type="nucleotide sequence ID" value="NZ_BMXK01000005.1"/>
</dbReference>
<evidence type="ECO:0000313" key="3">
    <source>
        <dbReference type="EMBL" id="GHD05203.1"/>
    </source>
</evidence>
<dbReference type="InterPro" id="IPR008523">
    <property type="entry name" value="DUF805"/>
</dbReference>
<sequence length="225" mass="23763">MSTYATNAEPPRGQPLYGATMVQAVKRFFTKYADFTGRASRSEFWWVSLAFFALSMVFLLIMVITVGMFAAATDFAALDDPAAGDAVGFGALGVATAFYGVMALAGLAVLVPTIAVTVRRLHDAGFSGWWYLLNLAPGGSIAVLVFTVLPSVPEGARFDDPPYGYPPAPNAPFLLSPYPYGGYPGSQPHLPPDPTRPPENPTAGNWPAPPSSPPAGDGPNPPRET</sequence>
<gene>
    <name evidence="3" type="ORF">GCM10008096_13800</name>
</gene>